<keyword evidence="3" id="KW-1185">Reference proteome</keyword>
<evidence type="ECO:0000313" key="3">
    <source>
        <dbReference type="Proteomes" id="UP001633002"/>
    </source>
</evidence>
<reference evidence="2 3" key="1">
    <citation type="submission" date="2024-09" db="EMBL/GenBank/DDBJ databases">
        <title>Chromosome-scale assembly of Riccia sorocarpa.</title>
        <authorList>
            <person name="Paukszto L."/>
        </authorList>
    </citation>
    <scope>NUCLEOTIDE SEQUENCE [LARGE SCALE GENOMIC DNA]</scope>
    <source>
        <strain evidence="2">LP-2024</strain>
        <tissue evidence="2">Aerial parts of the thallus</tissue>
    </source>
</reference>
<feature type="region of interest" description="Disordered" evidence="1">
    <location>
        <begin position="39"/>
        <end position="70"/>
    </location>
</feature>
<feature type="compositionally biased region" description="Polar residues" evidence="1">
    <location>
        <begin position="54"/>
        <end position="63"/>
    </location>
</feature>
<proteinExistence type="predicted"/>
<name>A0ABD3H6P3_9MARC</name>
<organism evidence="2 3">
    <name type="scientific">Riccia sorocarpa</name>
    <dbReference type="NCBI Taxonomy" id="122646"/>
    <lineage>
        <taxon>Eukaryota</taxon>
        <taxon>Viridiplantae</taxon>
        <taxon>Streptophyta</taxon>
        <taxon>Embryophyta</taxon>
        <taxon>Marchantiophyta</taxon>
        <taxon>Marchantiopsida</taxon>
        <taxon>Marchantiidae</taxon>
        <taxon>Marchantiales</taxon>
        <taxon>Ricciaceae</taxon>
        <taxon>Riccia</taxon>
    </lineage>
</organism>
<dbReference type="AlphaFoldDB" id="A0ABD3H6P3"/>
<accession>A0ABD3H6P3</accession>
<dbReference type="Proteomes" id="UP001633002">
    <property type="component" value="Unassembled WGS sequence"/>
</dbReference>
<gene>
    <name evidence="2" type="ORF">R1sor_003788</name>
</gene>
<evidence type="ECO:0000313" key="2">
    <source>
        <dbReference type="EMBL" id="KAL3685766.1"/>
    </source>
</evidence>
<protein>
    <submittedName>
        <fullName evidence="2">Uncharacterized protein</fullName>
    </submittedName>
</protein>
<comment type="caution">
    <text evidence="2">The sequence shown here is derived from an EMBL/GenBank/DDBJ whole genome shotgun (WGS) entry which is preliminary data.</text>
</comment>
<sequence length="70" mass="7379">MAAGAARVEKTTTTKVESLVTHATTCSFGGRLHRVLGTGEAGRSSLEDGRAQESSRASMQASESELEREP</sequence>
<dbReference type="EMBL" id="JBJQOH010000006">
    <property type="protein sequence ID" value="KAL3685766.1"/>
    <property type="molecule type" value="Genomic_DNA"/>
</dbReference>
<evidence type="ECO:0000256" key="1">
    <source>
        <dbReference type="SAM" id="MobiDB-lite"/>
    </source>
</evidence>